<keyword evidence="12" id="KW-1185">Reference proteome</keyword>
<comment type="similarity">
    <text evidence="9">Belongs to the FtsQ/DivIB family. FtsQ subfamily.</text>
</comment>
<dbReference type="GO" id="GO:0043093">
    <property type="term" value="P:FtsZ-dependent cytokinesis"/>
    <property type="evidence" value="ECO:0007669"/>
    <property type="project" value="UniProtKB-UniRule"/>
</dbReference>
<dbReference type="GO" id="GO:0032153">
    <property type="term" value="C:cell division site"/>
    <property type="evidence" value="ECO:0007669"/>
    <property type="project" value="UniProtKB-UniRule"/>
</dbReference>
<dbReference type="GO" id="GO:0090529">
    <property type="term" value="P:cell septum assembly"/>
    <property type="evidence" value="ECO:0007669"/>
    <property type="project" value="InterPro"/>
</dbReference>
<evidence type="ECO:0000256" key="3">
    <source>
        <dbReference type="ARBA" id="ARBA00022519"/>
    </source>
</evidence>
<dbReference type="STRING" id="314232.SKA53_07231"/>
<dbReference type="GO" id="GO:0005886">
    <property type="term" value="C:plasma membrane"/>
    <property type="evidence" value="ECO:0007669"/>
    <property type="project" value="UniProtKB-SubCell"/>
</dbReference>
<dbReference type="PROSITE" id="PS51779">
    <property type="entry name" value="POTRA"/>
    <property type="match status" value="1"/>
</dbReference>
<accession>A3V6L2</accession>
<keyword evidence="2 9" id="KW-1003">Cell membrane</keyword>
<comment type="function">
    <text evidence="9">Essential cell division protein.</text>
</comment>
<evidence type="ECO:0000259" key="10">
    <source>
        <dbReference type="PROSITE" id="PS51779"/>
    </source>
</evidence>
<dbReference type="RefSeq" id="WP_007205398.1">
    <property type="nucleotide sequence ID" value="NZ_CH672414.1"/>
</dbReference>
<dbReference type="Proteomes" id="UP000004507">
    <property type="component" value="Unassembled WGS sequence"/>
</dbReference>
<reference evidence="11 12" key="1">
    <citation type="submission" date="2006-01" db="EMBL/GenBank/DDBJ databases">
        <authorList>
            <person name="Hagstrom A."/>
            <person name="Ferriera S."/>
            <person name="Johnson J."/>
            <person name="Kravitz S."/>
            <person name="Halpern A."/>
            <person name="Remington K."/>
            <person name="Beeson K."/>
            <person name="Tran B."/>
            <person name="Rogers Y.-H."/>
            <person name="Friedman R."/>
            <person name="Venter J.C."/>
        </authorList>
    </citation>
    <scope>NUCLEOTIDE SEQUENCE [LARGE SCALE GENOMIC DNA]</scope>
    <source>
        <strain evidence="11 12">SKA53</strain>
    </source>
</reference>
<dbReference type="InterPro" id="IPR026579">
    <property type="entry name" value="FtsQ"/>
</dbReference>
<dbReference type="Gene3D" id="3.40.50.11690">
    <property type="entry name" value="Cell division protein FtsQ/DivIB"/>
    <property type="match status" value="1"/>
</dbReference>
<dbReference type="PANTHER" id="PTHR35851:SF1">
    <property type="entry name" value="CELL DIVISION PROTEIN FTSQ"/>
    <property type="match status" value="1"/>
</dbReference>
<keyword evidence="8 9" id="KW-0131">Cell cycle</keyword>
<evidence type="ECO:0000256" key="4">
    <source>
        <dbReference type="ARBA" id="ARBA00022618"/>
    </source>
</evidence>
<dbReference type="EMBL" id="AAMS01000006">
    <property type="protein sequence ID" value="EAQ05878.1"/>
    <property type="molecule type" value="Genomic_DNA"/>
</dbReference>
<keyword evidence="5 9" id="KW-0812">Transmembrane</keyword>
<organism evidence="11 12">
    <name type="scientific">Yoonia vestfoldensis SKA53</name>
    <dbReference type="NCBI Taxonomy" id="314232"/>
    <lineage>
        <taxon>Bacteria</taxon>
        <taxon>Pseudomonadati</taxon>
        <taxon>Pseudomonadota</taxon>
        <taxon>Alphaproteobacteria</taxon>
        <taxon>Rhodobacterales</taxon>
        <taxon>Paracoccaceae</taxon>
        <taxon>Yoonia</taxon>
    </lineage>
</organism>
<dbReference type="PANTHER" id="PTHR35851">
    <property type="entry name" value="CELL DIVISION PROTEIN FTSQ"/>
    <property type="match status" value="1"/>
</dbReference>
<keyword evidence="6 9" id="KW-1133">Transmembrane helix</keyword>
<evidence type="ECO:0000256" key="8">
    <source>
        <dbReference type="ARBA" id="ARBA00023306"/>
    </source>
</evidence>
<evidence type="ECO:0000256" key="5">
    <source>
        <dbReference type="ARBA" id="ARBA00022692"/>
    </source>
</evidence>
<name>A3V6L2_9RHOB</name>
<dbReference type="InterPro" id="IPR045335">
    <property type="entry name" value="FtsQ_C_sf"/>
</dbReference>
<evidence type="ECO:0000256" key="1">
    <source>
        <dbReference type="ARBA" id="ARBA00004370"/>
    </source>
</evidence>
<sequence>MRSLIRRRAMADVPHDPAPTKWGYRYQRLMLTPGVRAAMRIGLPVLLVSIIAGAWFAKPENRAMLEAQIAQAVRGFQERPQFMVQSVTVTGADDVILPAITAILPKDYPQSSFDLDLLAIRARIESLDAVRSASVRVGPGGVLQVAVTPRDPVALWRDGPVLRLIDTEGVQSGTLVSRGNRPDLPLIAGNGAERHIQEALDLYARAGPLRDRVRGLVWMGERRWDIVLDRNQRILLPSDGPVAAFDRVIALDLAQDMLERDVTIVDMRNADRPTLRMNEDAAAALRRVTTPTGTGN</sequence>
<dbReference type="InterPro" id="IPR034746">
    <property type="entry name" value="POTRA"/>
</dbReference>
<comment type="subcellular location">
    <subcellularLocation>
        <location evidence="9">Cell inner membrane</location>
        <topology evidence="9">Single-pass type II membrane protein</topology>
    </subcellularLocation>
    <subcellularLocation>
        <location evidence="1">Membrane</location>
    </subcellularLocation>
    <text evidence="9">Localizes to the division septum.</text>
</comment>
<gene>
    <name evidence="9" type="primary">ftsQ</name>
    <name evidence="11" type="ORF">SKA53_07231</name>
</gene>
<evidence type="ECO:0000313" key="11">
    <source>
        <dbReference type="EMBL" id="EAQ05878.1"/>
    </source>
</evidence>
<evidence type="ECO:0000256" key="6">
    <source>
        <dbReference type="ARBA" id="ARBA00022989"/>
    </source>
</evidence>
<dbReference type="Pfam" id="PF03799">
    <property type="entry name" value="FtsQ_DivIB_C"/>
    <property type="match status" value="1"/>
</dbReference>
<dbReference type="InterPro" id="IPR005548">
    <property type="entry name" value="Cell_div_FtsQ/DivIB_C"/>
</dbReference>
<comment type="caution">
    <text evidence="11">The sequence shown here is derived from an EMBL/GenBank/DDBJ whole genome shotgun (WGS) entry which is preliminary data.</text>
</comment>
<dbReference type="OrthoDB" id="9783091at2"/>
<evidence type="ECO:0000256" key="2">
    <source>
        <dbReference type="ARBA" id="ARBA00022475"/>
    </source>
</evidence>
<evidence type="ECO:0000256" key="9">
    <source>
        <dbReference type="HAMAP-Rule" id="MF_00911"/>
    </source>
</evidence>
<keyword evidence="4 9" id="KW-0132">Cell division</keyword>
<dbReference type="AlphaFoldDB" id="A3V6L2"/>
<dbReference type="eggNOG" id="COG1589">
    <property type="taxonomic scope" value="Bacteria"/>
</dbReference>
<dbReference type="HOGENOM" id="CLU_061141_0_0_5"/>
<feature type="domain" description="POTRA" evidence="10">
    <location>
        <begin position="82"/>
        <end position="150"/>
    </location>
</feature>
<evidence type="ECO:0000256" key="7">
    <source>
        <dbReference type="ARBA" id="ARBA00023136"/>
    </source>
</evidence>
<dbReference type="HAMAP" id="MF_00911">
    <property type="entry name" value="FtsQ_subfam"/>
    <property type="match status" value="1"/>
</dbReference>
<keyword evidence="7 9" id="KW-0472">Membrane</keyword>
<protein>
    <recommendedName>
        <fullName evidence="9">Cell division protein FtsQ</fullName>
    </recommendedName>
</protein>
<feature type="transmembrane region" description="Helical" evidence="9">
    <location>
        <begin position="37"/>
        <end position="57"/>
    </location>
</feature>
<proteinExistence type="inferred from homology"/>
<evidence type="ECO:0000313" key="12">
    <source>
        <dbReference type="Proteomes" id="UP000004507"/>
    </source>
</evidence>
<keyword evidence="3 9" id="KW-0997">Cell inner membrane</keyword>